<sequence length="96" mass="10421">MIFEVPTAHFPASTDLKKSKTVASISPWEKNVCNQIATMNKALGTMVEESPALFDSSMLKVNSGASAMTEKAPRFPTHLAEATSRILSGFSMKMKL</sequence>
<proteinExistence type="predicted"/>
<accession>A0A2G5SJU0</accession>
<gene>
    <name evidence="1" type="primary">Cni-F07G6.8</name>
    <name evidence="1" type="synonym">Cnig_chr_X.g22345</name>
    <name evidence="1" type="ORF">B9Z55_022345</name>
</gene>
<reference evidence="2" key="1">
    <citation type="submission" date="2017-10" db="EMBL/GenBank/DDBJ databases">
        <title>Rapid genome shrinkage in a self-fertile nematode reveals novel sperm competition proteins.</title>
        <authorList>
            <person name="Yin D."/>
            <person name="Schwarz E.M."/>
            <person name="Thomas C.G."/>
            <person name="Felde R.L."/>
            <person name="Korf I.F."/>
            <person name="Cutter A.D."/>
            <person name="Schartner C.M."/>
            <person name="Ralston E.J."/>
            <person name="Meyer B.J."/>
            <person name="Haag E.S."/>
        </authorList>
    </citation>
    <scope>NUCLEOTIDE SEQUENCE [LARGE SCALE GENOMIC DNA]</scope>
    <source>
        <strain evidence="2">JU1422</strain>
    </source>
</reference>
<dbReference type="AlphaFoldDB" id="A0A2G5SJU0"/>
<dbReference type="OrthoDB" id="5904427at2759"/>
<dbReference type="Proteomes" id="UP000230233">
    <property type="component" value="Chromosome X"/>
</dbReference>
<keyword evidence="2" id="KW-1185">Reference proteome</keyword>
<organism evidence="1 2">
    <name type="scientific">Caenorhabditis nigoni</name>
    <dbReference type="NCBI Taxonomy" id="1611254"/>
    <lineage>
        <taxon>Eukaryota</taxon>
        <taxon>Metazoa</taxon>
        <taxon>Ecdysozoa</taxon>
        <taxon>Nematoda</taxon>
        <taxon>Chromadorea</taxon>
        <taxon>Rhabditida</taxon>
        <taxon>Rhabditina</taxon>
        <taxon>Rhabditomorpha</taxon>
        <taxon>Rhabditoidea</taxon>
        <taxon>Rhabditidae</taxon>
        <taxon>Peloderinae</taxon>
        <taxon>Caenorhabditis</taxon>
    </lineage>
</organism>
<evidence type="ECO:0000313" key="2">
    <source>
        <dbReference type="Proteomes" id="UP000230233"/>
    </source>
</evidence>
<dbReference type="EMBL" id="PDUG01000006">
    <property type="protein sequence ID" value="PIC15318.1"/>
    <property type="molecule type" value="Genomic_DNA"/>
</dbReference>
<protein>
    <submittedName>
        <fullName evidence="1">Uncharacterized protein</fullName>
    </submittedName>
</protein>
<evidence type="ECO:0000313" key="1">
    <source>
        <dbReference type="EMBL" id="PIC15318.1"/>
    </source>
</evidence>
<comment type="caution">
    <text evidence="1">The sequence shown here is derived from an EMBL/GenBank/DDBJ whole genome shotgun (WGS) entry which is preliminary data.</text>
</comment>
<name>A0A2G5SJU0_9PELO</name>